<dbReference type="InterPro" id="IPR036188">
    <property type="entry name" value="FAD/NAD-bd_sf"/>
</dbReference>
<feature type="domain" description="Amine oxidase" evidence="2">
    <location>
        <begin position="22"/>
        <end position="101"/>
    </location>
</feature>
<dbReference type="PANTHER" id="PTHR43563:SF1">
    <property type="entry name" value="AMINE OXIDASE [FLAVIN-CONTAINING] B"/>
    <property type="match status" value="1"/>
</dbReference>
<proteinExistence type="inferred from homology"/>
<feature type="domain" description="Amine oxidase" evidence="2">
    <location>
        <begin position="121"/>
        <end position="368"/>
    </location>
</feature>
<gene>
    <name evidence="3" type="ORF">GR303_20810</name>
</gene>
<comment type="similarity">
    <text evidence="1">Belongs to the flavin monoamine oxidase family.</text>
</comment>
<dbReference type="InterPro" id="IPR002937">
    <property type="entry name" value="Amino_oxidase"/>
</dbReference>
<dbReference type="Proteomes" id="UP000818323">
    <property type="component" value="Unassembled WGS sequence"/>
</dbReference>
<organism evidence="3 4">
    <name type="scientific">Microvirga arsenatis</name>
    <dbReference type="NCBI Taxonomy" id="2692265"/>
    <lineage>
        <taxon>Bacteria</taxon>
        <taxon>Pseudomonadati</taxon>
        <taxon>Pseudomonadota</taxon>
        <taxon>Alphaproteobacteria</taxon>
        <taxon>Hyphomicrobiales</taxon>
        <taxon>Methylobacteriaceae</taxon>
        <taxon>Microvirga</taxon>
    </lineage>
</organism>
<dbReference type="InterPro" id="IPR050703">
    <property type="entry name" value="Flavin_MAO"/>
</dbReference>
<comment type="caution">
    <text evidence="3">The sequence shown here is derived from an EMBL/GenBank/DDBJ whole genome shotgun (WGS) entry which is preliminary data.</text>
</comment>
<accession>A0ABW9Z283</accession>
<name>A0ABW9Z283_9HYPH</name>
<dbReference type="Gene3D" id="3.50.50.60">
    <property type="entry name" value="FAD/NAD(P)-binding domain"/>
    <property type="match status" value="2"/>
</dbReference>
<evidence type="ECO:0000259" key="2">
    <source>
        <dbReference type="Pfam" id="PF01593"/>
    </source>
</evidence>
<protein>
    <submittedName>
        <fullName evidence="3">NAD(P)-binding protein</fullName>
    </submittedName>
</protein>
<keyword evidence="4" id="KW-1185">Reference proteome</keyword>
<evidence type="ECO:0000313" key="4">
    <source>
        <dbReference type="Proteomes" id="UP000818323"/>
    </source>
</evidence>
<evidence type="ECO:0000256" key="1">
    <source>
        <dbReference type="ARBA" id="ARBA00005995"/>
    </source>
</evidence>
<evidence type="ECO:0000313" key="3">
    <source>
        <dbReference type="EMBL" id="NBJ26783.1"/>
    </source>
</evidence>
<dbReference type="RefSeq" id="WP_161725530.1">
    <property type="nucleotide sequence ID" value="NZ_JAAAXI010000021.1"/>
</dbReference>
<dbReference type="EMBL" id="JAAAXJ010000018">
    <property type="protein sequence ID" value="NBJ26783.1"/>
    <property type="molecule type" value="Genomic_DNA"/>
</dbReference>
<dbReference type="PANTHER" id="PTHR43563">
    <property type="entry name" value="AMINE OXIDASE"/>
    <property type="match status" value="1"/>
</dbReference>
<reference evidence="3 4" key="1">
    <citation type="submission" date="2020-01" db="EMBL/GenBank/DDBJ databases">
        <title>Microvirga sp. nov., an arsenate reduction bacterium isolated from Tibet hotspring sediments.</title>
        <authorList>
            <person name="Yuan C.-G."/>
        </authorList>
    </citation>
    <scope>NUCLEOTIDE SEQUENCE [LARGE SCALE GENOMIC DNA]</scope>
    <source>
        <strain evidence="3 4">SYSU G3D203</strain>
    </source>
</reference>
<dbReference type="SUPFAM" id="SSF51905">
    <property type="entry name" value="FAD/NAD(P)-binding domain"/>
    <property type="match status" value="1"/>
</dbReference>
<dbReference type="SUPFAM" id="SSF54373">
    <property type="entry name" value="FAD-linked reductases, C-terminal domain"/>
    <property type="match status" value="1"/>
</dbReference>
<sequence length="377" mass="40472">MPISENSPAVPGVTVAIVGAGLSGFYAARLLHAAGVQFQILEARDRVGGRILSVDEAGRPSEDGFDLGPSWFWPKMQPAMSALVEELGLSGFRQFSEGDVVFERFSREGPLRHPGPRQEPQSIRLVGGTAALVRALLAGLPEGCIRCNARVTRMTLAEDGVRLTIARSSGGEEDMRVSHVIMAVPPRLLEATVGFVPALDPSTARRWRETPTWMAPHAKFFALYERPFWREAGLTGTAQSMVGPMMEIHDATTASGQPGLFGFVGMGPDQRAAVGEAALTRACLEQFARIFGPQARQPRATLYKDWATDPFTATPADRGFTGHPTPAGTGWVTGAWHQRLAMAGSETSPTEPGFLAGAVEAARRAVSDTLERIRPSG</sequence>
<dbReference type="Pfam" id="PF01593">
    <property type="entry name" value="Amino_oxidase"/>
    <property type="match status" value="2"/>
</dbReference>